<dbReference type="RefSeq" id="XP_043044910.1">
    <property type="nucleotide sequence ID" value="XM_043178819.1"/>
</dbReference>
<proteinExistence type="predicted"/>
<gene>
    <name evidence="2" type="ORF">BT62DRAFT_1071978</name>
</gene>
<comment type="caution">
    <text evidence="2">The sequence shown here is derived from an EMBL/GenBank/DDBJ whole genome shotgun (WGS) entry which is preliminary data.</text>
</comment>
<dbReference type="PANTHER" id="PTHR10695">
    <property type="entry name" value="DEPHOSPHO-COA KINASE-RELATED"/>
    <property type="match status" value="1"/>
</dbReference>
<sequence>MVSTVPNALLLASLPDLSTPHFLSPVIITAATSAQKRLVIVLYSPLFTSPNGEVRESVISHTERWDDVQRLLTFTYVQATKAAQELDKVLLEVDVLLKTVNEGLPEFSVETNAVFRVQGDTVAPLLSLPVPQHYVAPDMDAELHHQPLTSSTRDVSYPPLYPVTALGGTFDHLHAGHKILLSMGAWITSERLIVGITGDELLKNKAYKHVLEDIQTRKDRVRNFLTLFRPGIVYEIVIISDVYGPTGWDPNIQALVVSAETMSGAKAIISHRASQSLPALEIFIIDVISPTSSKLDHEDHEILKQTKMSSTFIREWISKQASGED</sequence>
<organism evidence="2 3">
    <name type="scientific">Guyanagaster necrorhizus</name>
    <dbReference type="NCBI Taxonomy" id="856835"/>
    <lineage>
        <taxon>Eukaryota</taxon>
        <taxon>Fungi</taxon>
        <taxon>Dikarya</taxon>
        <taxon>Basidiomycota</taxon>
        <taxon>Agaricomycotina</taxon>
        <taxon>Agaricomycetes</taxon>
        <taxon>Agaricomycetidae</taxon>
        <taxon>Agaricales</taxon>
        <taxon>Marasmiineae</taxon>
        <taxon>Physalacriaceae</taxon>
        <taxon>Guyanagaster</taxon>
    </lineage>
</organism>
<evidence type="ECO:0000313" key="2">
    <source>
        <dbReference type="EMBL" id="KAG7451410.1"/>
    </source>
</evidence>
<dbReference type="AlphaFoldDB" id="A0A9P7W3Q1"/>
<accession>A0A9P7W3Q1</accession>
<dbReference type="GeneID" id="66101113"/>
<dbReference type="InterPro" id="IPR004821">
    <property type="entry name" value="Cyt_trans-like"/>
</dbReference>
<dbReference type="SUPFAM" id="SSF52374">
    <property type="entry name" value="Nucleotidylyl transferase"/>
    <property type="match status" value="1"/>
</dbReference>
<dbReference type="PANTHER" id="PTHR10695:SF46">
    <property type="entry name" value="BIFUNCTIONAL COENZYME A SYNTHASE-RELATED"/>
    <property type="match status" value="1"/>
</dbReference>
<dbReference type="GO" id="GO:0004140">
    <property type="term" value="F:dephospho-CoA kinase activity"/>
    <property type="evidence" value="ECO:0007669"/>
    <property type="project" value="TreeGrafter"/>
</dbReference>
<dbReference type="GO" id="GO:0015937">
    <property type="term" value="P:coenzyme A biosynthetic process"/>
    <property type="evidence" value="ECO:0007669"/>
    <property type="project" value="TreeGrafter"/>
</dbReference>
<evidence type="ECO:0000313" key="3">
    <source>
        <dbReference type="Proteomes" id="UP000812287"/>
    </source>
</evidence>
<dbReference type="Gene3D" id="3.40.50.620">
    <property type="entry name" value="HUPs"/>
    <property type="match status" value="1"/>
</dbReference>
<evidence type="ECO:0000259" key="1">
    <source>
        <dbReference type="Pfam" id="PF01467"/>
    </source>
</evidence>
<keyword evidence="3" id="KW-1185">Reference proteome</keyword>
<dbReference type="Proteomes" id="UP000812287">
    <property type="component" value="Unassembled WGS sequence"/>
</dbReference>
<reference evidence="2" key="1">
    <citation type="submission" date="2020-11" db="EMBL/GenBank/DDBJ databases">
        <title>Adaptations for nitrogen fixation in a non-lichenized fungal sporocarp promotes dispersal by wood-feeding termites.</title>
        <authorList>
            <consortium name="DOE Joint Genome Institute"/>
            <person name="Koch R.A."/>
            <person name="Yoon G."/>
            <person name="Arayal U."/>
            <person name="Lail K."/>
            <person name="Amirebrahimi M."/>
            <person name="Labutti K."/>
            <person name="Lipzen A."/>
            <person name="Riley R."/>
            <person name="Barry K."/>
            <person name="Henrissat B."/>
            <person name="Grigoriev I.V."/>
            <person name="Herr J.R."/>
            <person name="Aime M.C."/>
        </authorList>
    </citation>
    <scope>NUCLEOTIDE SEQUENCE</scope>
    <source>
        <strain evidence="2">MCA 3950</strain>
    </source>
</reference>
<feature type="domain" description="Cytidyltransferase-like" evidence="1">
    <location>
        <begin position="166"/>
        <end position="224"/>
    </location>
</feature>
<dbReference type="EMBL" id="MU250525">
    <property type="protein sequence ID" value="KAG7451410.1"/>
    <property type="molecule type" value="Genomic_DNA"/>
</dbReference>
<dbReference type="InterPro" id="IPR014729">
    <property type="entry name" value="Rossmann-like_a/b/a_fold"/>
</dbReference>
<dbReference type="OrthoDB" id="330671at2759"/>
<keyword evidence="2" id="KW-0808">Transferase</keyword>
<protein>
    <submittedName>
        <fullName evidence="2">Nucleotidylyl transferase</fullName>
    </submittedName>
</protein>
<dbReference type="Pfam" id="PF01467">
    <property type="entry name" value="CTP_transf_like"/>
    <property type="match status" value="1"/>
</dbReference>
<name>A0A9P7W3Q1_9AGAR</name>